<evidence type="ECO:0000256" key="7">
    <source>
        <dbReference type="ARBA" id="ARBA00037228"/>
    </source>
</evidence>
<keyword evidence="3" id="KW-0964">Secreted</keyword>
<keyword evidence="6" id="KW-1015">Disulfide bond</keyword>
<accession>A0A7N2MLH1</accession>
<evidence type="ECO:0000256" key="8">
    <source>
        <dbReference type="SAM" id="SignalP"/>
    </source>
</evidence>
<sequence length="72" mass="7708">MKSKFLCFVLIISMMILINGVATKKIDAGVLDPCKWPGGPHPGCPDPKNKTPPGPANPYDRGCNRITLCRGG</sequence>
<evidence type="ECO:0000256" key="1">
    <source>
        <dbReference type="ARBA" id="ARBA00004613"/>
    </source>
</evidence>
<dbReference type="Gramene" id="QL09p049452:mrna">
    <property type="protein sequence ID" value="QL09p049452:mrna:CDS:1"/>
    <property type="gene ID" value="QL09p049452"/>
</dbReference>
<dbReference type="GO" id="GO:0040008">
    <property type="term" value="P:regulation of growth"/>
    <property type="evidence" value="ECO:0007669"/>
    <property type="project" value="UniProtKB-ARBA"/>
</dbReference>
<comment type="function">
    <text evidence="7">Cell signaling peptide that may regulate plant stress, growth, and development. Mediates a rapid alkalinization of extracellular space by mediating a transient increase in the cytoplasmic Ca(2+) concentration leading to a calcium-dependent signaling events through a cell surface receptor and a concomitant activation of some intracellular mitogen-activated protein kinases.</text>
</comment>
<evidence type="ECO:0000313" key="10">
    <source>
        <dbReference type="Proteomes" id="UP000594261"/>
    </source>
</evidence>
<dbReference type="PANTHER" id="PTHR34270:SF5">
    <property type="entry name" value="PROTEIN RALF-LIKE 10-RELATED"/>
    <property type="match status" value="1"/>
</dbReference>
<dbReference type="EnsemblPlants" id="QL09p049452:mrna">
    <property type="protein sequence ID" value="QL09p049452:mrna:CDS:1"/>
    <property type="gene ID" value="QL09p049452"/>
</dbReference>
<dbReference type="GO" id="GO:0005576">
    <property type="term" value="C:extracellular region"/>
    <property type="evidence" value="ECO:0007669"/>
    <property type="project" value="UniProtKB-SubCell"/>
</dbReference>
<dbReference type="GO" id="GO:0005179">
    <property type="term" value="F:hormone activity"/>
    <property type="evidence" value="ECO:0007669"/>
    <property type="project" value="UniProtKB-KW"/>
</dbReference>
<dbReference type="InterPro" id="IPR008801">
    <property type="entry name" value="RALF"/>
</dbReference>
<protein>
    <submittedName>
        <fullName evidence="9">Uncharacterized protein</fullName>
    </submittedName>
</protein>
<evidence type="ECO:0000256" key="5">
    <source>
        <dbReference type="ARBA" id="ARBA00022729"/>
    </source>
</evidence>
<name>A0A7N2MLH1_QUELO</name>
<reference evidence="9 10" key="1">
    <citation type="journal article" date="2016" name="G3 (Bethesda)">
        <title>First Draft Assembly and Annotation of the Genome of a California Endemic Oak Quercus lobata Nee (Fagaceae).</title>
        <authorList>
            <person name="Sork V.L."/>
            <person name="Fitz-Gibbon S.T."/>
            <person name="Puiu D."/>
            <person name="Crepeau M."/>
            <person name="Gugger P.F."/>
            <person name="Sherman R."/>
            <person name="Stevens K."/>
            <person name="Langley C.H."/>
            <person name="Pellegrini M."/>
            <person name="Salzberg S.L."/>
        </authorList>
    </citation>
    <scope>NUCLEOTIDE SEQUENCE [LARGE SCALE GENOMIC DNA]</scope>
    <source>
        <strain evidence="9 10">cv. SW786</strain>
    </source>
</reference>
<keyword evidence="5 8" id="KW-0732">Signal</keyword>
<dbReference type="AlphaFoldDB" id="A0A7N2MLH1"/>
<organism evidence="9 10">
    <name type="scientific">Quercus lobata</name>
    <name type="common">Valley oak</name>
    <dbReference type="NCBI Taxonomy" id="97700"/>
    <lineage>
        <taxon>Eukaryota</taxon>
        <taxon>Viridiplantae</taxon>
        <taxon>Streptophyta</taxon>
        <taxon>Embryophyta</taxon>
        <taxon>Tracheophyta</taxon>
        <taxon>Spermatophyta</taxon>
        <taxon>Magnoliopsida</taxon>
        <taxon>eudicotyledons</taxon>
        <taxon>Gunneridae</taxon>
        <taxon>Pentapetalae</taxon>
        <taxon>rosids</taxon>
        <taxon>fabids</taxon>
        <taxon>Fagales</taxon>
        <taxon>Fagaceae</taxon>
        <taxon>Quercus</taxon>
    </lineage>
</organism>
<dbReference type="OMA" id="GCHANPH"/>
<proteinExistence type="inferred from homology"/>
<evidence type="ECO:0000256" key="4">
    <source>
        <dbReference type="ARBA" id="ARBA00022702"/>
    </source>
</evidence>
<dbReference type="Proteomes" id="UP000594261">
    <property type="component" value="Chromosome 9"/>
</dbReference>
<feature type="chain" id="PRO_5029877532" evidence="8">
    <location>
        <begin position="24"/>
        <end position="72"/>
    </location>
</feature>
<evidence type="ECO:0000256" key="6">
    <source>
        <dbReference type="ARBA" id="ARBA00023157"/>
    </source>
</evidence>
<evidence type="ECO:0000313" key="9">
    <source>
        <dbReference type="EnsemblPlants" id="QL09p049452:mrna:CDS:1"/>
    </source>
</evidence>
<keyword evidence="4" id="KW-0372">Hormone</keyword>
<evidence type="ECO:0000256" key="2">
    <source>
        <dbReference type="ARBA" id="ARBA00009178"/>
    </source>
</evidence>
<dbReference type="PANTHER" id="PTHR34270">
    <property type="entry name" value="PROTEIN RALF-LIKE 15-RELATED"/>
    <property type="match status" value="1"/>
</dbReference>
<dbReference type="EMBL" id="LRBV02000009">
    <property type="status" value="NOT_ANNOTATED_CDS"/>
    <property type="molecule type" value="Genomic_DNA"/>
</dbReference>
<dbReference type="Pfam" id="PF05498">
    <property type="entry name" value="RALF"/>
    <property type="match status" value="1"/>
</dbReference>
<keyword evidence="10" id="KW-1185">Reference proteome</keyword>
<comment type="similarity">
    <text evidence="2">Belongs to the plant rapid alkalinization factor (RALF) family.</text>
</comment>
<reference evidence="9" key="2">
    <citation type="submission" date="2021-01" db="UniProtKB">
        <authorList>
            <consortium name="EnsemblPlants"/>
        </authorList>
    </citation>
    <scope>IDENTIFICATION</scope>
</reference>
<comment type="subcellular location">
    <subcellularLocation>
        <location evidence="1">Secreted</location>
    </subcellularLocation>
</comment>
<dbReference type="InParanoid" id="A0A7N2MLH1"/>
<evidence type="ECO:0000256" key="3">
    <source>
        <dbReference type="ARBA" id="ARBA00022525"/>
    </source>
</evidence>
<feature type="signal peptide" evidence="8">
    <location>
        <begin position="1"/>
        <end position="23"/>
    </location>
</feature>